<comment type="function">
    <text evidence="9">Part of the twin-arginine translocation (Tat) system that transports large folded proteins containing a characteristic twin-arginine motif in their signal peptide across membranes. TatA could form the protein-conducting channel of the Tat system.</text>
</comment>
<dbReference type="RefSeq" id="WP_066887666.1">
    <property type="nucleotide sequence ID" value="NZ_JYIJ01000010.1"/>
</dbReference>
<dbReference type="Proteomes" id="UP000070188">
    <property type="component" value="Unassembled WGS sequence"/>
</dbReference>
<dbReference type="STRING" id="1469144.LI90_2309"/>
<accession>A0A132MTV6</accession>
<evidence type="ECO:0000256" key="7">
    <source>
        <dbReference type="ARBA" id="ARBA00023010"/>
    </source>
</evidence>
<evidence type="ECO:0000256" key="6">
    <source>
        <dbReference type="ARBA" id="ARBA00022989"/>
    </source>
</evidence>
<dbReference type="InterPro" id="IPR006312">
    <property type="entry name" value="TatA/E"/>
</dbReference>
<dbReference type="InterPro" id="IPR003369">
    <property type="entry name" value="TatA/B/E"/>
</dbReference>
<dbReference type="PATRIC" id="fig|1469144.10.peg.2509"/>
<evidence type="ECO:0000256" key="4">
    <source>
        <dbReference type="ARBA" id="ARBA00022692"/>
    </source>
</evidence>
<comment type="caution">
    <text evidence="11">The sequence shown here is derived from an EMBL/GenBank/DDBJ whole genome shotgun (WGS) entry which is preliminary data.</text>
</comment>
<evidence type="ECO:0000256" key="10">
    <source>
        <dbReference type="SAM" id="MobiDB-lite"/>
    </source>
</evidence>
<keyword evidence="7 9" id="KW-0811">Translocation</keyword>
<keyword evidence="2 9" id="KW-0813">Transport</keyword>
<dbReference type="Gene3D" id="1.20.5.3310">
    <property type="match status" value="1"/>
</dbReference>
<dbReference type="HAMAP" id="MF_00236">
    <property type="entry name" value="TatA_E"/>
    <property type="match status" value="1"/>
</dbReference>
<feature type="compositionally biased region" description="Basic and acidic residues" evidence="10">
    <location>
        <begin position="44"/>
        <end position="54"/>
    </location>
</feature>
<sequence length="92" mass="10036">MPFNLQMPELILILLVVVLLFGAKRLPETARALGKSLRIFKAETKAMKEDDTPTRSDAAQPAQPAEPRAIEARPGQPVQHVPGAAEPRKGEN</sequence>
<dbReference type="OrthoDB" id="5245163at2"/>
<keyword evidence="5 9" id="KW-0653">Protein transport</keyword>
<dbReference type="NCBIfam" id="NF001854">
    <property type="entry name" value="PRK00575.1"/>
    <property type="match status" value="1"/>
</dbReference>
<keyword evidence="4 9" id="KW-0812">Transmembrane</keyword>
<evidence type="ECO:0000256" key="5">
    <source>
        <dbReference type="ARBA" id="ARBA00022927"/>
    </source>
</evidence>
<evidence type="ECO:0000256" key="8">
    <source>
        <dbReference type="ARBA" id="ARBA00023136"/>
    </source>
</evidence>
<comment type="subunit">
    <text evidence="9">The Tat system comprises two distinct complexes: a TatABC complex, containing multiple copies of TatA, TatB and TatC subunits, and a separate TatA complex, containing only TatA subunits. Substrates initially bind to the TatABC complex, which probably triggers association of the separate TatA complex to form the active translocon.</text>
</comment>
<dbReference type="NCBIfam" id="TIGR01411">
    <property type="entry name" value="tatAE"/>
    <property type="match status" value="1"/>
</dbReference>
<evidence type="ECO:0000313" key="11">
    <source>
        <dbReference type="EMBL" id="KWX01281.1"/>
    </source>
</evidence>
<keyword evidence="8 9" id="KW-0472">Membrane</keyword>
<feature type="region of interest" description="Disordered" evidence="10">
    <location>
        <begin position="44"/>
        <end position="92"/>
    </location>
</feature>
<dbReference type="GO" id="GO:0043953">
    <property type="term" value="P:protein transport by the Tat complex"/>
    <property type="evidence" value="ECO:0007669"/>
    <property type="project" value="UniProtKB-UniRule"/>
</dbReference>
<dbReference type="PANTHER" id="PTHR42982:SF8">
    <property type="entry name" value="SEC-INDEPENDENT PROTEIN TRANSLOCASE PROTEIN TATA"/>
    <property type="match status" value="1"/>
</dbReference>
<dbReference type="AlphaFoldDB" id="A0A132MTV6"/>
<keyword evidence="6 9" id="KW-1133">Transmembrane helix</keyword>
<evidence type="ECO:0000256" key="3">
    <source>
        <dbReference type="ARBA" id="ARBA00022475"/>
    </source>
</evidence>
<feature type="compositionally biased region" description="Low complexity" evidence="10">
    <location>
        <begin position="58"/>
        <end position="67"/>
    </location>
</feature>
<gene>
    <name evidence="9" type="primary">tatA</name>
    <name evidence="11" type="ORF">LI90_2309</name>
</gene>
<reference evidence="12" key="1">
    <citation type="submission" date="2015-04" db="EMBL/GenBank/DDBJ databases">
        <title>Physiological reanalysis, assessment of diazotrophy, and genome sequences of multiple isolates of Streptomyces thermoautotrophicus.</title>
        <authorList>
            <person name="MacKellar D.C."/>
            <person name="Lieber L."/>
            <person name="Norman J."/>
            <person name="Bolger A."/>
            <person name="Tobin C."/>
            <person name="Murray J.W."/>
            <person name="Chang R."/>
            <person name="Ford T."/>
            <person name="Nguyen P.Q."/>
            <person name="Woodward J."/>
            <person name="Permingeat H."/>
            <person name="Joshi N.S."/>
            <person name="Silver P.A."/>
            <person name="Usadel B."/>
            <person name="Rutherford A.W."/>
            <person name="Friesen M."/>
            <person name="Prell J."/>
        </authorList>
    </citation>
    <scope>NUCLEOTIDE SEQUENCE [LARGE SCALE GENOMIC DNA]</scope>
    <source>
        <strain evidence="12">H1</strain>
    </source>
</reference>
<dbReference type="PANTHER" id="PTHR42982">
    <property type="entry name" value="SEC-INDEPENDENT PROTEIN TRANSLOCASE PROTEIN TATA"/>
    <property type="match status" value="1"/>
</dbReference>
<comment type="subcellular location">
    <subcellularLocation>
        <location evidence="1 9">Cell membrane</location>
        <topology evidence="1 9">Single-pass membrane protein</topology>
    </subcellularLocation>
</comment>
<dbReference type="GO" id="GO:0008320">
    <property type="term" value="F:protein transmembrane transporter activity"/>
    <property type="evidence" value="ECO:0007669"/>
    <property type="project" value="UniProtKB-UniRule"/>
</dbReference>
<dbReference type="GO" id="GO:0033281">
    <property type="term" value="C:TAT protein transport complex"/>
    <property type="evidence" value="ECO:0007669"/>
    <property type="project" value="UniProtKB-UniRule"/>
</dbReference>
<evidence type="ECO:0000313" key="12">
    <source>
        <dbReference type="Proteomes" id="UP000070188"/>
    </source>
</evidence>
<evidence type="ECO:0000256" key="1">
    <source>
        <dbReference type="ARBA" id="ARBA00004162"/>
    </source>
</evidence>
<evidence type="ECO:0000256" key="2">
    <source>
        <dbReference type="ARBA" id="ARBA00022448"/>
    </source>
</evidence>
<keyword evidence="12" id="KW-1185">Reference proteome</keyword>
<proteinExistence type="inferred from homology"/>
<dbReference type="Pfam" id="PF02416">
    <property type="entry name" value="TatA_B_E"/>
    <property type="match status" value="1"/>
</dbReference>
<evidence type="ECO:0000256" key="9">
    <source>
        <dbReference type="HAMAP-Rule" id="MF_00236"/>
    </source>
</evidence>
<organism evidence="11 12">
    <name type="scientific">Carbonactinospora thermoautotrophica</name>
    <dbReference type="NCBI Taxonomy" id="1469144"/>
    <lineage>
        <taxon>Bacteria</taxon>
        <taxon>Bacillati</taxon>
        <taxon>Actinomycetota</taxon>
        <taxon>Actinomycetes</taxon>
        <taxon>Kitasatosporales</taxon>
        <taxon>Carbonactinosporaceae</taxon>
        <taxon>Carbonactinospora</taxon>
    </lineage>
</organism>
<protein>
    <recommendedName>
        <fullName evidence="9">Sec-independent protein translocase protein TatA</fullName>
    </recommendedName>
</protein>
<name>A0A132MTV6_9ACTN</name>
<keyword evidence="3 9" id="KW-1003">Cell membrane</keyword>
<comment type="similarity">
    <text evidence="9">Belongs to the TatA/E family.</text>
</comment>
<dbReference type="EMBL" id="LAXD01000001">
    <property type="protein sequence ID" value="KWX01281.1"/>
    <property type="molecule type" value="Genomic_DNA"/>
</dbReference>